<evidence type="ECO:0000256" key="2">
    <source>
        <dbReference type="ARBA" id="ARBA00022900"/>
    </source>
</evidence>
<feature type="chain" id="PRO_5040840731" evidence="3">
    <location>
        <begin position="20"/>
        <end position="230"/>
    </location>
</feature>
<organism evidence="5 6">
    <name type="scientific">Biomphalaria glabrata</name>
    <name type="common">Bloodfluke planorb</name>
    <name type="synonym">Freshwater snail</name>
    <dbReference type="NCBI Taxonomy" id="6526"/>
    <lineage>
        <taxon>Eukaryota</taxon>
        <taxon>Metazoa</taxon>
        <taxon>Spiralia</taxon>
        <taxon>Lophotrochozoa</taxon>
        <taxon>Mollusca</taxon>
        <taxon>Gastropoda</taxon>
        <taxon>Heterobranchia</taxon>
        <taxon>Euthyneura</taxon>
        <taxon>Panpulmonata</taxon>
        <taxon>Hygrophila</taxon>
        <taxon>Lymnaeoidea</taxon>
        <taxon>Planorbidae</taxon>
        <taxon>Biomphalaria</taxon>
    </lineage>
</organism>
<evidence type="ECO:0000313" key="6">
    <source>
        <dbReference type="RefSeq" id="XP_013087063.2"/>
    </source>
</evidence>
<keyword evidence="5" id="KW-1185">Reference proteome</keyword>
<sequence>MKYFTKLFIVAAFMGLATCQSTDDCPATIPRDTYLKIFGGFCFQFLVSQKRTHTQARQDCQSRGGTLALVKTQEIQTFLYTALSNDFHESYDKIWIGLNDVDKENEFKWEDGAPLTYSNWHEFSGPNSTSYSHALNHNENDCVVIDTESDGKWAEYPCEQQSFLLFFHEAELHPYICQYVASASTAVTGGAGTTVTVMANPCPAFSCDLDCGMSGFQKDQSGCSVCKCAV</sequence>
<reference evidence="6" key="1">
    <citation type="submission" date="2025-08" db="UniProtKB">
        <authorList>
            <consortium name="RefSeq"/>
        </authorList>
    </citation>
    <scope>IDENTIFICATION</scope>
</reference>
<dbReference type="Pfam" id="PF00059">
    <property type="entry name" value="Lectin_C"/>
    <property type="match status" value="1"/>
</dbReference>
<feature type="signal peptide" evidence="3">
    <location>
        <begin position="1"/>
        <end position="19"/>
    </location>
</feature>
<feature type="domain" description="C-type lectin" evidence="4">
    <location>
        <begin position="38"/>
        <end position="161"/>
    </location>
</feature>
<dbReference type="InterPro" id="IPR016186">
    <property type="entry name" value="C-type_lectin-like/link_sf"/>
</dbReference>
<dbReference type="Gene3D" id="3.10.100.10">
    <property type="entry name" value="Mannose-Binding Protein A, subunit A"/>
    <property type="match status" value="1"/>
</dbReference>
<dbReference type="Gene3D" id="2.10.22.10">
    <property type="entry name" value="Antistasin, domain 1"/>
    <property type="match status" value="1"/>
</dbReference>
<evidence type="ECO:0000313" key="5">
    <source>
        <dbReference type="Proteomes" id="UP001165740"/>
    </source>
</evidence>
<dbReference type="InterPro" id="IPR050801">
    <property type="entry name" value="Ca-Dep_Lectins_ImmuneDev"/>
</dbReference>
<dbReference type="InterPro" id="IPR011061">
    <property type="entry name" value="Hirudin/antistatin"/>
</dbReference>
<dbReference type="GO" id="GO:0004867">
    <property type="term" value="F:serine-type endopeptidase inhibitor activity"/>
    <property type="evidence" value="ECO:0007669"/>
    <property type="project" value="UniProtKB-KW"/>
</dbReference>
<dbReference type="RefSeq" id="XP_013087063.2">
    <property type="nucleotide sequence ID" value="XM_013231609.2"/>
</dbReference>
<dbReference type="SUPFAM" id="SSF57262">
    <property type="entry name" value="Leech antihemostatic proteins"/>
    <property type="match status" value="1"/>
</dbReference>
<gene>
    <name evidence="6" type="primary">LOC106071488</name>
</gene>
<dbReference type="KEGG" id="bgt:106071488"/>
<accession>A0A9U8EHL3</accession>
<evidence type="ECO:0000256" key="1">
    <source>
        <dbReference type="ARBA" id="ARBA00022690"/>
    </source>
</evidence>
<evidence type="ECO:0000259" key="4">
    <source>
        <dbReference type="PROSITE" id="PS50041"/>
    </source>
</evidence>
<dbReference type="Proteomes" id="UP001165740">
    <property type="component" value="Chromosome 3"/>
</dbReference>
<dbReference type="InterPro" id="IPR016187">
    <property type="entry name" value="CTDL_fold"/>
</dbReference>
<dbReference type="OMA" id="HAGIDAC"/>
<dbReference type="GeneID" id="106071488"/>
<keyword evidence="1" id="KW-0646">Protease inhibitor</keyword>
<dbReference type="PANTHER" id="PTHR22801:SF63">
    <property type="entry name" value="C-TYPE LECTIN DOMAIN-CONTAINING PROTEIN"/>
    <property type="match status" value="1"/>
</dbReference>
<dbReference type="PANTHER" id="PTHR22801">
    <property type="entry name" value="LITHOSTATHINE"/>
    <property type="match status" value="1"/>
</dbReference>
<keyword evidence="3" id="KW-0732">Signal</keyword>
<proteinExistence type="predicted"/>
<dbReference type="PROSITE" id="PS50041">
    <property type="entry name" value="C_TYPE_LECTIN_2"/>
    <property type="match status" value="1"/>
</dbReference>
<dbReference type="OrthoDB" id="6162106at2759"/>
<evidence type="ECO:0000256" key="3">
    <source>
        <dbReference type="SAM" id="SignalP"/>
    </source>
</evidence>
<dbReference type="SMART" id="SM00034">
    <property type="entry name" value="CLECT"/>
    <property type="match status" value="1"/>
</dbReference>
<dbReference type="AlphaFoldDB" id="A0A9U8EHL3"/>
<protein>
    <submittedName>
        <fullName evidence="6">Macrophage mannose receptor 1-like</fullName>
    </submittedName>
</protein>
<dbReference type="SUPFAM" id="SSF56436">
    <property type="entry name" value="C-type lectin-like"/>
    <property type="match status" value="1"/>
</dbReference>
<dbReference type="Pfam" id="PF02822">
    <property type="entry name" value="Antistasin"/>
    <property type="match status" value="1"/>
</dbReference>
<dbReference type="CDD" id="cd00037">
    <property type="entry name" value="CLECT"/>
    <property type="match status" value="1"/>
</dbReference>
<dbReference type="InterPro" id="IPR004094">
    <property type="entry name" value="Antistasin-like"/>
</dbReference>
<name>A0A9U8EHL3_BIOGL</name>
<dbReference type="InterPro" id="IPR001304">
    <property type="entry name" value="C-type_lectin-like"/>
</dbReference>
<keyword evidence="2" id="KW-0722">Serine protease inhibitor</keyword>